<dbReference type="EMBL" id="MU825404">
    <property type="protein sequence ID" value="KAJ7391862.1"/>
    <property type="molecule type" value="Genomic_DNA"/>
</dbReference>
<dbReference type="Proteomes" id="UP001163046">
    <property type="component" value="Unassembled WGS sequence"/>
</dbReference>
<keyword evidence="3" id="KW-1185">Reference proteome</keyword>
<dbReference type="OrthoDB" id="690068at2759"/>
<sequence>MTRVVDTRITGHEECIGEAKPCLSTSSDGSKTTCFSPATRQIINHLNWNTSLQSGHRSDHPSPPLTSPIASTTKTEPAESVSSSWQSSGAFLSCVKHEDVSKAYEGSNTQLHKRQQWGLSVALDYPSMFPLQTPGLSNVLHSPFGQAVPLIDWSMALITKTNLSTPFRAPWAP</sequence>
<feature type="region of interest" description="Disordered" evidence="1">
    <location>
        <begin position="51"/>
        <end position="80"/>
    </location>
</feature>
<feature type="compositionally biased region" description="Polar residues" evidence="1">
    <location>
        <begin position="68"/>
        <end position="80"/>
    </location>
</feature>
<gene>
    <name evidence="2" type="ORF">OS493_016152</name>
</gene>
<evidence type="ECO:0000313" key="3">
    <source>
        <dbReference type="Proteomes" id="UP001163046"/>
    </source>
</evidence>
<proteinExistence type="predicted"/>
<dbReference type="AlphaFoldDB" id="A0A9X0A1V3"/>
<reference evidence="2" key="1">
    <citation type="submission" date="2023-01" db="EMBL/GenBank/DDBJ databases">
        <title>Genome assembly of the deep-sea coral Lophelia pertusa.</title>
        <authorList>
            <person name="Herrera S."/>
            <person name="Cordes E."/>
        </authorList>
    </citation>
    <scope>NUCLEOTIDE SEQUENCE</scope>
    <source>
        <strain evidence="2">USNM1676648</strain>
        <tissue evidence="2">Polyp</tissue>
    </source>
</reference>
<comment type="caution">
    <text evidence="2">The sequence shown here is derived from an EMBL/GenBank/DDBJ whole genome shotgun (WGS) entry which is preliminary data.</text>
</comment>
<evidence type="ECO:0000313" key="2">
    <source>
        <dbReference type="EMBL" id="KAJ7391862.1"/>
    </source>
</evidence>
<organism evidence="2 3">
    <name type="scientific">Desmophyllum pertusum</name>
    <dbReference type="NCBI Taxonomy" id="174260"/>
    <lineage>
        <taxon>Eukaryota</taxon>
        <taxon>Metazoa</taxon>
        <taxon>Cnidaria</taxon>
        <taxon>Anthozoa</taxon>
        <taxon>Hexacorallia</taxon>
        <taxon>Scleractinia</taxon>
        <taxon>Caryophylliina</taxon>
        <taxon>Caryophylliidae</taxon>
        <taxon>Desmophyllum</taxon>
    </lineage>
</organism>
<evidence type="ECO:0000256" key="1">
    <source>
        <dbReference type="SAM" id="MobiDB-lite"/>
    </source>
</evidence>
<name>A0A9X0A1V3_9CNID</name>
<accession>A0A9X0A1V3</accession>
<protein>
    <submittedName>
        <fullName evidence="2">Uncharacterized protein</fullName>
    </submittedName>
</protein>